<comment type="caution">
    <text evidence="1">The sequence shown here is derived from an EMBL/GenBank/DDBJ whole genome shotgun (WGS) entry which is preliminary data.</text>
</comment>
<protein>
    <submittedName>
        <fullName evidence="1">Uncharacterized protein</fullName>
    </submittedName>
</protein>
<accession>A0A5R8Z4P8</accession>
<reference evidence="1" key="1">
    <citation type="submission" date="2019-05" db="EMBL/GenBank/DDBJ databases">
        <title>Isolation, diversity and antifungal activity of Actinobacteria from wheat.</title>
        <authorList>
            <person name="Yu B."/>
        </authorList>
    </citation>
    <scope>NUCLEOTIDE SEQUENCE [LARGE SCALE GENOMIC DNA]</scope>
    <source>
        <strain evidence="1">NEAU-HEGS1-5</strain>
    </source>
</reference>
<organism evidence="1 2">
    <name type="scientific">Microbispora triticiradicis</name>
    <dbReference type="NCBI Taxonomy" id="2200763"/>
    <lineage>
        <taxon>Bacteria</taxon>
        <taxon>Bacillati</taxon>
        <taxon>Actinomycetota</taxon>
        <taxon>Actinomycetes</taxon>
        <taxon>Streptosporangiales</taxon>
        <taxon>Streptosporangiaceae</taxon>
        <taxon>Microbispora</taxon>
    </lineage>
</organism>
<gene>
    <name evidence="1" type="ORF">FED44_11505</name>
</gene>
<proteinExistence type="predicted"/>
<dbReference type="OrthoDB" id="3537289at2"/>
<sequence length="75" mass="8162">MHQDDLLARLMPRYLELSATGSLGLDAASRMAELGIVLDQAPRPAADPILSTPGLTVEARFGSPRRSSRATRYPR</sequence>
<dbReference type="EMBL" id="VANP01000004">
    <property type="protein sequence ID" value="TLP60544.1"/>
    <property type="molecule type" value="Genomic_DNA"/>
</dbReference>
<evidence type="ECO:0000313" key="2">
    <source>
        <dbReference type="Proteomes" id="UP000309033"/>
    </source>
</evidence>
<keyword evidence="2" id="KW-1185">Reference proteome</keyword>
<evidence type="ECO:0000313" key="1">
    <source>
        <dbReference type="EMBL" id="TLP60544.1"/>
    </source>
</evidence>
<name>A0A5R8Z4P8_9ACTN</name>
<dbReference type="AlphaFoldDB" id="A0A5R8Z4P8"/>
<dbReference type="Proteomes" id="UP000309033">
    <property type="component" value="Unassembled WGS sequence"/>
</dbReference>